<sequence length="953" mass="106278">MGLWKRWYTSNSVPPEIDLLTTAFGLPSRRELERASETVRTRRPSRYGSDSDDTSIDSQAGESDDSSCQSSLNVTNTKSGHQKVDHLFTPMPKPESGKKQHSKRRSLSSQSHRSTLSKKIKGSGRPKNRGSRFKTFTPKTSPRDQRVPASPSSLSHSSTEASSQAIHDRLPDAVNPSIQHVIPDNTSRRRPLYVPQQMPTLVPHYVPAYLFTRPKESCPTRALSQDQDTSFFPKSYNFEDLQDIQRTLDQLQQELLRRPQDPRLQRDYQTTQILLNNMLNAMVASSTKNIEKSGLNTETASGDTIKSTKTTADKENDVPANDRVVIKSQSSPIPQDGRDRTLLIAHARAKSPSCTIRHHLCSGCGSVRSPAFHEKYPISRGHKPVLNFCSSCREMRFEKGLVDSHHFCFGCGKVRSKAFQKKHEAKPGRALLPNYCGSCTTEVKMKEGMNEMSVLGMAVSHTMQLPGQNGSVTDTESSFVTDSFKHVLPTCKPDPQTKGLVTENSKQRNPAKLCLEHTSITNDISAPVSPAESSPFCPGRKLGSAQRRAQRVPTPHFKEEHARESDNSVALGEYHAPYVEEADCASDDELSSCNYSSVERSDSEDILVKCKRKRREDGRSEMFEPIQKNYQTPKDNYGRTAALRSADPPAVRTLPDQPSVDKFGQPIQPVMSKPKHNSQDFRHQESFDEPSRFSKGVFGKSSKDSGYYPGLTTRQQSPLADIECHPYATLNNHGGQKTETRYGFTGPEAPLSQSSRGAFGPEYSPRQHHSGEFAYSQSGFNRPEPGRLDVSKNQVASEADWEGGGILNVTGEYPQPGHTASASSFFSSDSNAGKPANKFRSRVPNDATNSRSVFTDYSRSTDNPYYKPRRHLFPNTAESDFGCTWDWKSNRGPNHHNARTYYDHRFDDRVPEPIIEEPASPPSSPIQRTKLLEFNITGDKSLGASHAEHDYCS</sequence>
<feature type="compositionally biased region" description="Basic and acidic residues" evidence="1">
    <location>
        <begin position="556"/>
        <end position="566"/>
    </location>
</feature>
<feature type="region of interest" description="Disordered" evidence="1">
    <location>
        <begin position="730"/>
        <end position="860"/>
    </location>
</feature>
<feature type="region of interest" description="Disordered" evidence="1">
    <location>
        <begin position="26"/>
        <end position="165"/>
    </location>
</feature>
<reference evidence="3" key="1">
    <citation type="submission" date="2018-12" db="EMBL/GenBank/DDBJ databases">
        <title>The complete genome of Metarhizium rileyi, a key fungal pathogen of Lepidoptera.</title>
        <authorList>
            <person name="Binneck E."/>
            <person name="Lastra C.C.L."/>
            <person name="Sosa-Gomez D.R."/>
        </authorList>
    </citation>
    <scope>NUCLEOTIDE SEQUENCE [LARGE SCALE GENOMIC DNA]</scope>
    <source>
        <strain evidence="3">Cep018-CH2</strain>
    </source>
</reference>
<feature type="region of interest" description="Disordered" evidence="1">
    <location>
        <begin position="613"/>
        <end position="714"/>
    </location>
</feature>
<feature type="compositionally biased region" description="Basic residues" evidence="1">
    <location>
        <begin position="115"/>
        <end position="132"/>
    </location>
</feature>
<evidence type="ECO:0000313" key="2">
    <source>
        <dbReference type="EMBL" id="TWU77101.1"/>
    </source>
</evidence>
<feature type="compositionally biased region" description="Low complexity" evidence="1">
    <location>
        <begin position="820"/>
        <end position="830"/>
    </location>
</feature>
<feature type="compositionally biased region" description="Basic and acidic residues" evidence="1">
    <location>
        <begin position="677"/>
        <end position="692"/>
    </location>
</feature>
<name>A0A5C6GLA1_METRR</name>
<comment type="caution">
    <text evidence="2">The sequence shown here is derived from an EMBL/GenBank/DDBJ whole genome shotgun (WGS) entry which is preliminary data.</text>
</comment>
<feature type="compositionally biased region" description="Basic and acidic residues" evidence="1">
    <location>
        <begin position="28"/>
        <end position="40"/>
    </location>
</feature>
<dbReference type="EMBL" id="SBHS01000004">
    <property type="protein sequence ID" value="TWU77101.1"/>
    <property type="molecule type" value="Genomic_DNA"/>
</dbReference>
<feature type="region of interest" description="Disordered" evidence="1">
    <location>
        <begin position="293"/>
        <end position="315"/>
    </location>
</feature>
<proteinExistence type="predicted"/>
<gene>
    <name evidence="2" type="ORF">ED733_008182</name>
</gene>
<feature type="compositionally biased region" description="Polar residues" evidence="1">
    <location>
        <begin position="846"/>
        <end position="860"/>
    </location>
</feature>
<feature type="compositionally biased region" description="Polar residues" evidence="1">
    <location>
        <begin position="56"/>
        <end position="79"/>
    </location>
</feature>
<accession>A0A5C6GLA1</accession>
<organism evidence="2 3">
    <name type="scientific">Metarhizium rileyi (strain RCEF 4871)</name>
    <name type="common">Nomuraea rileyi</name>
    <dbReference type="NCBI Taxonomy" id="1649241"/>
    <lineage>
        <taxon>Eukaryota</taxon>
        <taxon>Fungi</taxon>
        <taxon>Dikarya</taxon>
        <taxon>Ascomycota</taxon>
        <taxon>Pezizomycotina</taxon>
        <taxon>Sordariomycetes</taxon>
        <taxon>Hypocreomycetidae</taxon>
        <taxon>Hypocreales</taxon>
        <taxon>Clavicipitaceae</taxon>
        <taxon>Metarhizium</taxon>
    </lineage>
</organism>
<dbReference type="Proteomes" id="UP000317257">
    <property type="component" value="Unassembled WGS sequence"/>
</dbReference>
<dbReference type="AlphaFoldDB" id="A0A5C6GLA1"/>
<evidence type="ECO:0000256" key="1">
    <source>
        <dbReference type="SAM" id="MobiDB-lite"/>
    </source>
</evidence>
<feature type="compositionally biased region" description="Low complexity" evidence="1">
    <location>
        <begin position="150"/>
        <end position="163"/>
    </location>
</feature>
<feature type="region of interest" description="Disordered" evidence="1">
    <location>
        <begin position="541"/>
        <end position="567"/>
    </location>
</feature>
<feature type="compositionally biased region" description="Polar residues" evidence="1">
    <location>
        <begin position="293"/>
        <end position="310"/>
    </location>
</feature>
<evidence type="ECO:0000313" key="3">
    <source>
        <dbReference type="Proteomes" id="UP000317257"/>
    </source>
</evidence>
<protein>
    <submittedName>
        <fullName evidence="2">Uncharacterized protein</fullName>
    </submittedName>
</protein>